<keyword evidence="4" id="KW-1185">Reference proteome</keyword>
<dbReference type="AlphaFoldDB" id="A0A1H6TTL4"/>
<protein>
    <recommendedName>
        <fullName evidence="2">DUF4189 domain-containing protein</fullName>
    </recommendedName>
</protein>
<feature type="domain" description="DUF4189" evidence="2">
    <location>
        <begin position="66"/>
        <end position="160"/>
    </location>
</feature>
<sequence>MRRPPWWYVAAIGTQLLPSCVLAQSTCPPGKYQATPAGIPGPVICAPIAHDRYGRVVAPPPRASHWGAIASDRTANHVATSDDLPTKQDAEKAALASCGESGGVACSVAIAYGNGCGALVASARDLVASADVTKKFAREAAMHQCSSNSDAHCHVVLVACSDPSSDH</sequence>
<name>A0A1H6TTL4_9GAMM</name>
<dbReference type="EMBL" id="FNYC01000003">
    <property type="protein sequence ID" value="SEI83403.1"/>
    <property type="molecule type" value="Genomic_DNA"/>
</dbReference>
<feature type="signal peptide" evidence="1">
    <location>
        <begin position="1"/>
        <end position="23"/>
    </location>
</feature>
<proteinExistence type="predicted"/>
<keyword evidence="1" id="KW-0732">Signal</keyword>
<dbReference type="RefSeq" id="WP_425477769.1">
    <property type="nucleotide sequence ID" value="NZ_FOXL01000004.1"/>
</dbReference>
<dbReference type="STRING" id="529704.SAMN02927913_1974"/>
<gene>
    <name evidence="3" type="ORF">SAMN04487997_1750</name>
</gene>
<feature type="chain" id="PRO_5011628227" description="DUF4189 domain-containing protein" evidence="1">
    <location>
        <begin position="24"/>
        <end position="167"/>
    </location>
</feature>
<dbReference type="Pfam" id="PF13827">
    <property type="entry name" value="DUF4189"/>
    <property type="match status" value="1"/>
</dbReference>
<evidence type="ECO:0000313" key="3">
    <source>
        <dbReference type="EMBL" id="SEI83403.1"/>
    </source>
</evidence>
<accession>A0A1H6TTL4</accession>
<evidence type="ECO:0000256" key="1">
    <source>
        <dbReference type="SAM" id="SignalP"/>
    </source>
</evidence>
<organism evidence="3 4">
    <name type="scientific">Frateuria terrea</name>
    <dbReference type="NCBI Taxonomy" id="529704"/>
    <lineage>
        <taxon>Bacteria</taxon>
        <taxon>Pseudomonadati</taxon>
        <taxon>Pseudomonadota</taxon>
        <taxon>Gammaproteobacteria</taxon>
        <taxon>Lysobacterales</taxon>
        <taxon>Rhodanobacteraceae</taxon>
        <taxon>Frateuria</taxon>
    </lineage>
</organism>
<dbReference type="Proteomes" id="UP000199420">
    <property type="component" value="Unassembled WGS sequence"/>
</dbReference>
<evidence type="ECO:0000313" key="4">
    <source>
        <dbReference type="Proteomes" id="UP000199420"/>
    </source>
</evidence>
<reference evidence="3 4" key="1">
    <citation type="submission" date="2016-10" db="EMBL/GenBank/DDBJ databases">
        <authorList>
            <person name="de Groot N.N."/>
        </authorList>
    </citation>
    <scope>NUCLEOTIDE SEQUENCE [LARGE SCALE GENOMIC DNA]</scope>
    <source>
        <strain evidence="3 4">DSM 26515</strain>
    </source>
</reference>
<dbReference type="InterPro" id="IPR025240">
    <property type="entry name" value="DUF4189"/>
</dbReference>
<evidence type="ECO:0000259" key="2">
    <source>
        <dbReference type="Pfam" id="PF13827"/>
    </source>
</evidence>